<keyword evidence="2" id="KW-1185">Reference proteome</keyword>
<accession>A0A345RL52</accession>
<protein>
    <submittedName>
        <fullName evidence="1">Uncharacterized protein</fullName>
    </submittedName>
</protein>
<dbReference type="EMBL" id="CP029608">
    <property type="protein sequence ID" value="AXI60018.1"/>
    <property type="molecule type" value="Genomic_DNA"/>
</dbReference>
<name>A0A345RL52_9PSED</name>
<evidence type="ECO:0000313" key="2">
    <source>
        <dbReference type="Proteomes" id="UP000253720"/>
    </source>
</evidence>
<organism evidence="1 2">
    <name type="scientific">Pseudomonas kribbensis</name>
    <dbReference type="NCBI Taxonomy" id="1628086"/>
    <lineage>
        <taxon>Bacteria</taxon>
        <taxon>Pseudomonadati</taxon>
        <taxon>Pseudomonadota</taxon>
        <taxon>Gammaproteobacteria</taxon>
        <taxon>Pseudomonadales</taxon>
        <taxon>Pseudomonadaceae</taxon>
        <taxon>Pseudomonas</taxon>
    </lineage>
</organism>
<dbReference type="AlphaFoldDB" id="A0A345RL52"/>
<proteinExistence type="predicted"/>
<dbReference type="Proteomes" id="UP000253720">
    <property type="component" value="Chromosome"/>
</dbReference>
<gene>
    <name evidence="1" type="ORF">DLD99_05880</name>
</gene>
<dbReference type="KEGG" id="pke:DLD99_05880"/>
<reference evidence="1 2" key="1">
    <citation type="submission" date="2018-05" db="EMBL/GenBank/DDBJ databases">
        <title>Complete genome sequence of Pseudomonas kribbensis 46-2(T).</title>
        <authorList>
            <person name="Jeong H."/>
            <person name="Lee S.-G."/>
            <person name="Rha E."/>
            <person name="Kim H."/>
        </authorList>
    </citation>
    <scope>NUCLEOTIDE SEQUENCE [LARGE SCALE GENOMIC DNA]</scope>
    <source>
        <strain evidence="1 2">46-2</strain>
    </source>
</reference>
<evidence type="ECO:0000313" key="1">
    <source>
        <dbReference type="EMBL" id="AXI60018.1"/>
    </source>
</evidence>
<sequence>MGLYLLNYSDGNGGVQANWTRTSSSPCPSVRIMRDLLNGHQIQPIVEKSQTRPLQLKLPTRLRFDIFKSNSFSNKLLERDQ</sequence>